<dbReference type="AlphaFoldDB" id="A0ABD2NJU1"/>
<dbReference type="Proteomes" id="UP001516400">
    <property type="component" value="Unassembled WGS sequence"/>
</dbReference>
<feature type="region of interest" description="Disordered" evidence="1">
    <location>
        <begin position="68"/>
        <end position="94"/>
    </location>
</feature>
<reference evidence="2 3" key="1">
    <citation type="journal article" date="2021" name="BMC Biol.">
        <title>Horizontally acquired antibacterial genes associated with adaptive radiation of ladybird beetles.</title>
        <authorList>
            <person name="Li H.S."/>
            <person name="Tang X.F."/>
            <person name="Huang Y.H."/>
            <person name="Xu Z.Y."/>
            <person name="Chen M.L."/>
            <person name="Du X.Y."/>
            <person name="Qiu B.Y."/>
            <person name="Chen P.T."/>
            <person name="Zhang W."/>
            <person name="Slipinski A."/>
            <person name="Escalona H.E."/>
            <person name="Waterhouse R.M."/>
            <person name="Zwick A."/>
            <person name="Pang H."/>
        </authorList>
    </citation>
    <scope>NUCLEOTIDE SEQUENCE [LARGE SCALE GENOMIC DNA]</scope>
    <source>
        <strain evidence="2">SYSU2018</strain>
    </source>
</reference>
<proteinExistence type="predicted"/>
<gene>
    <name evidence="2" type="ORF">HHI36_016458</name>
</gene>
<evidence type="ECO:0000256" key="1">
    <source>
        <dbReference type="SAM" id="MobiDB-lite"/>
    </source>
</evidence>
<sequence length="94" mass="10769">MLFFQVQNKSLPKHLPDPNAISTDNRRQPRITFSTLDHEIDTETFRGGKARVECLVTVFNLYKKSAEKILEEERPRPRPSSVLGTRDSASAPRM</sequence>
<evidence type="ECO:0000313" key="2">
    <source>
        <dbReference type="EMBL" id="KAL3278940.1"/>
    </source>
</evidence>
<name>A0ABD2NJU1_9CUCU</name>
<organism evidence="2 3">
    <name type="scientific">Cryptolaemus montrouzieri</name>
    <dbReference type="NCBI Taxonomy" id="559131"/>
    <lineage>
        <taxon>Eukaryota</taxon>
        <taxon>Metazoa</taxon>
        <taxon>Ecdysozoa</taxon>
        <taxon>Arthropoda</taxon>
        <taxon>Hexapoda</taxon>
        <taxon>Insecta</taxon>
        <taxon>Pterygota</taxon>
        <taxon>Neoptera</taxon>
        <taxon>Endopterygota</taxon>
        <taxon>Coleoptera</taxon>
        <taxon>Polyphaga</taxon>
        <taxon>Cucujiformia</taxon>
        <taxon>Coccinelloidea</taxon>
        <taxon>Coccinellidae</taxon>
        <taxon>Scymninae</taxon>
        <taxon>Scymnini</taxon>
        <taxon>Cryptolaemus</taxon>
    </lineage>
</organism>
<dbReference type="EMBL" id="JABFTP020000124">
    <property type="protein sequence ID" value="KAL3278940.1"/>
    <property type="molecule type" value="Genomic_DNA"/>
</dbReference>
<feature type="compositionally biased region" description="Polar residues" evidence="1">
    <location>
        <begin position="1"/>
        <end position="10"/>
    </location>
</feature>
<feature type="region of interest" description="Disordered" evidence="1">
    <location>
        <begin position="1"/>
        <end position="27"/>
    </location>
</feature>
<comment type="caution">
    <text evidence="2">The sequence shown here is derived from an EMBL/GenBank/DDBJ whole genome shotgun (WGS) entry which is preliminary data.</text>
</comment>
<protein>
    <submittedName>
        <fullName evidence="2">Uncharacterized protein</fullName>
    </submittedName>
</protein>
<keyword evidence="3" id="KW-1185">Reference proteome</keyword>
<accession>A0ABD2NJU1</accession>
<evidence type="ECO:0000313" key="3">
    <source>
        <dbReference type="Proteomes" id="UP001516400"/>
    </source>
</evidence>